<dbReference type="NCBIfam" id="NF047765">
    <property type="entry name" value="LIC_13387_fam"/>
    <property type="match status" value="1"/>
</dbReference>
<dbReference type="AlphaFoldDB" id="A0A931CD66"/>
<comment type="caution">
    <text evidence="2">The sequence shown here is derived from an EMBL/GenBank/DDBJ whole genome shotgun (WGS) entry which is preliminary data.</text>
</comment>
<reference evidence="2" key="1">
    <citation type="submission" date="2020-11" db="EMBL/GenBank/DDBJ databases">
        <title>Isolation and identification of active actinomycetes.</title>
        <authorList>
            <person name="Sun X."/>
        </authorList>
    </citation>
    <scope>NUCLEOTIDE SEQUENCE</scope>
    <source>
        <strain evidence="2">NEAU-A11</strain>
    </source>
</reference>
<feature type="transmembrane region" description="Helical" evidence="1">
    <location>
        <begin position="60"/>
        <end position="82"/>
    </location>
</feature>
<dbReference type="Proteomes" id="UP000598146">
    <property type="component" value="Unassembled WGS sequence"/>
</dbReference>
<gene>
    <name evidence="2" type="ORF">I4J89_34045</name>
</gene>
<feature type="transmembrane region" description="Helical" evidence="1">
    <location>
        <begin position="94"/>
        <end position="113"/>
    </location>
</feature>
<sequence length="143" mass="14737">MQLTLASRIGAWSWIVCGAGHSLLDIAMRLSPELDGERVDAVLRDHVMELGGISRTSYEVIQGISLAMGVAIVAVGVLLLYVGRLASSAGQARPAVLIGLVASVVMLGLAGALLPSPPIVLFSVASVAFGIALVRGDRAAHAR</sequence>
<feature type="transmembrane region" description="Helical" evidence="1">
    <location>
        <begin position="119"/>
        <end position="136"/>
    </location>
</feature>
<dbReference type="InterPro" id="IPR058068">
    <property type="entry name" value="LIC_13387-like"/>
</dbReference>
<keyword evidence="1" id="KW-0812">Transmembrane</keyword>
<keyword evidence="3" id="KW-1185">Reference proteome</keyword>
<name>A0A931CD66_9ACTN</name>
<keyword evidence="1" id="KW-0472">Membrane</keyword>
<dbReference type="RefSeq" id="WP_196418260.1">
    <property type="nucleotide sequence ID" value="NZ_JADQTO010000021.1"/>
</dbReference>
<proteinExistence type="predicted"/>
<dbReference type="EMBL" id="JADQTO010000021">
    <property type="protein sequence ID" value="MBG0566479.1"/>
    <property type="molecule type" value="Genomic_DNA"/>
</dbReference>
<accession>A0A931CD66</accession>
<evidence type="ECO:0000256" key="1">
    <source>
        <dbReference type="SAM" id="Phobius"/>
    </source>
</evidence>
<evidence type="ECO:0000313" key="3">
    <source>
        <dbReference type="Proteomes" id="UP000598146"/>
    </source>
</evidence>
<organism evidence="2 3">
    <name type="scientific">Actinoplanes aureus</name>
    <dbReference type="NCBI Taxonomy" id="2792083"/>
    <lineage>
        <taxon>Bacteria</taxon>
        <taxon>Bacillati</taxon>
        <taxon>Actinomycetota</taxon>
        <taxon>Actinomycetes</taxon>
        <taxon>Micromonosporales</taxon>
        <taxon>Micromonosporaceae</taxon>
        <taxon>Actinoplanes</taxon>
    </lineage>
</organism>
<protein>
    <submittedName>
        <fullName evidence="2">Uncharacterized protein</fullName>
    </submittedName>
</protein>
<keyword evidence="1" id="KW-1133">Transmembrane helix</keyword>
<evidence type="ECO:0000313" key="2">
    <source>
        <dbReference type="EMBL" id="MBG0566479.1"/>
    </source>
</evidence>